<dbReference type="AlphaFoldDB" id="A0A183DG50"/>
<name>A0A183DG50_9BILA</name>
<keyword evidence="2" id="KW-1185">Reference proteome</keyword>
<reference evidence="1 2" key="2">
    <citation type="submission" date="2018-11" db="EMBL/GenBank/DDBJ databases">
        <authorList>
            <consortium name="Pathogen Informatics"/>
        </authorList>
    </citation>
    <scope>NUCLEOTIDE SEQUENCE [LARGE SCALE GENOMIC DNA]</scope>
</reference>
<evidence type="ECO:0000313" key="1">
    <source>
        <dbReference type="EMBL" id="VDK59304.1"/>
    </source>
</evidence>
<accession>A0A183DG50</accession>
<dbReference type="WBParaSite" id="GPUH_0000770001-mRNA-1">
    <property type="protein sequence ID" value="GPUH_0000770001-mRNA-1"/>
    <property type="gene ID" value="GPUH_0000770001"/>
</dbReference>
<proteinExistence type="predicted"/>
<sequence length="67" mass="8479">MGVTIDVQNSRNNEEYYEALRSALFLMWARIRYPWFWFAPIRWFYRYDQKLDYYCNTCKRLTSKFIE</sequence>
<gene>
    <name evidence="1" type="ORF">GPUH_LOCUS7691</name>
</gene>
<protein>
    <submittedName>
        <fullName evidence="1 3">Uncharacterized protein</fullName>
    </submittedName>
</protein>
<dbReference type="Proteomes" id="UP000271098">
    <property type="component" value="Unassembled WGS sequence"/>
</dbReference>
<organism evidence="3">
    <name type="scientific">Gongylonema pulchrum</name>
    <dbReference type="NCBI Taxonomy" id="637853"/>
    <lineage>
        <taxon>Eukaryota</taxon>
        <taxon>Metazoa</taxon>
        <taxon>Ecdysozoa</taxon>
        <taxon>Nematoda</taxon>
        <taxon>Chromadorea</taxon>
        <taxon>Rhabditida</taxon>
        <taxon>Spirurina</taxon>
        <taxon>Spiruromorpha</taxon>
        <taxon>Spiruroidea</taxon>
        <taxon>Gongylonematidae</taxon>
        <taxon>Gongylonema</taxon>
    </lineage>
</organism>
<dbReference type="EMBL" id="UYRT01020550">
    <property type="protein sequence ID" value="VDK59304.1"/>
    <property type="molecule type" value="Genomic_DNA"/>
</dbReference>
<evidence type="ECO:0000313" key="2">
    <source>
        <dbReference type="Proteomes" id="UP000271098"/>
    </source>
</evidence>
<reference evidence="3" key="1">
    <citation type="submission" date="2016-06" db="UniProtKB">
        <authorList>
            <consortium name="WormBaseParasite"/>
        </authorList>
    </citation>
    <scope>IDENTIFICATION</scope>
</reference>
<dbReference type="OrthoDB" id="1470350at2759"/>
<evidence type="ECO:0000313" key="3">
    <source>
        <dbReference type="WBParaSite" id="GPUH_0000770001-mRNA-1"/>
    </source>
</evidence>